<organism evidence="5">
    <name type="scientific">Timema tahoe</name>
    <dbReference type="NCBI Taxonomy" id="61484"/>
    <lineage>
        <taxon>Eukaryota</taxon>
        <taxon>Metazoa</taxon>
        <taxon>Ecdysozoa</taxon>
        <taxon>Arthropoda</taxon>
        <taxon>Hexapoda</taxon>
        <taxon>Insecta</taxon>
        <taxon>Pterygota</taxon>
        <taxon>Neoptera</taxon>
        <taxon>Polyneoptera</taxon>
        <taxon>Phasmatodea</taxon>
        <taxon>Timematodea</taxon>
        <taxon>Timematoidea</taxon>
        <taxon>Timematidae</taxon>
        <taxon>Timema</taxon>
    </lineage>
</organism>
<comment type="subcellular location">
    <subcellularLocation>
        <location evidence="1">Secreted</location>
    </subcellularLocation>
</comment>
<dbReference type="InterPro" id="IPR036179">
    <property type="entry name" value="Ig-like_dom_sf"/>
</dbReference>
<dbReference type="AlphaFoldDB" id="A0A7R9FIC8"/>
<keyword evidence="3" id="KW-0732">Signal</keyword>
<dbReference type="GO" id="GO:0009966">
    <property type="term" value="P:regulation of signal transduction"/>
    <property type="evidence" value="ECO:0007669"/>
    <property type="project" value="TreeGrafter"/>
</dbReference>
<evidence type="ECO:0000256" key="2">
    <source>
        <dbReference type="ARBA" id="ARBA00022525"/>
    </source>
</evidence>
<name>A0A7R9FIC8_9NEOP</name>
<dbReference type="PANTHER" id="PTHR14186">
    <property type="entry name" value="INSULIN-LIKE GROWTH FACTOR BINDING PROTEIN-RELATED"/>
    <property type="match status" value="1"/>
</dbReference>
<dbReference type="PROSITE" id="PS50835">
    <property type="entry name" value="IG_LIKE"/>
    <property type="match status" value="1"/>
</dbReference>
<reference evidence="5" key="1">
    <citation type="submission" date="2020-11" db="EMBL/GenBank/DDBJ databases">
        <authorList>
            <person name="Tran Van P."/>
        </authorList>
    </citation>
    <scope>NUCLEOTIDE SEQUENCE</scope>
</reference>
<gene>
    <name evidence="5" type="ORF">TTEB3V08_LOCUS1464</name>
</gene>
<dbReference type="InterPro" id="IPR007110">
    <property type="entry name" value="Ig-like_dom"/>
</dbReference>
<evidence type="ECO:0000256" key="3">
    <source>
        <dbReference type="ARBA" id="ARBA00022729"/>
    </source>
</evidence>
<proteinExistence type="predicted"/>
<dbReference type="EMBL" id="OE000302">
    <property type="protein sequence ID" value="CAD7453317.1"/>
    <property type="molecule type" value="Genomic_DNA"/>
</dbReference>
<evidence type="ECO:0000313" key="5">
    <source>
        <dbReference type="EMBL" id="CAD7453317.1"/>
    </source>
</evidence>
<protein>
    <recommendedName>
        <fullName evidence="4">Ig-like domain-containing protein</fullName>
    </recommendedName>
</protein>
<evidence type="ECO:0000256" key="1">
    <source>
        <dbReference type="ARBA" id="ARBA00004613"/>
    </source>
</evidence>
<dbReference type="InterPro" id="IPR011390">
    <property type="entry name" value="IGFBP_rP_mac25"/>
</dbReference>
<sequence>MFVEMFAYPSTLLKHVRTPLFECSSKYRHWMDRANARGFVAASLESWQHFARFCVRFAIPVLFPQNGKMSTYTVPWIISGPQDIGSSLGQGLALDCEVKGYPIPSIHWEFKADDGTSRMLPIPRLQCILPPTSISLQNSLFHVSCELEPLQGISAQSFSDEIVRFFVSFDNVGLTTNNLSVALIKEDSQYWVFDSHGRGDDLYMAVQVRGGPEPYMATSWVQIVSLRHKDTGTYTCVATNTEGVVRASAQVGVRG</sequence>
<dbReference type="SMART" id="SM00409">
    <property type="entry name" value="IG"/>
    <property type="match status" value="1"/>
</dbReference>
<dbReference type="Gene3D" id="2.60.40.10">
    <property type="entry name" value="Immunoglobulins"/>
    <property type="match status" value="1"/>
</dbReference>
<accession>A0A7R9FIC8</accession>
<dbReference type="SUPFAM" id="SSF48726">
    <property type="entry name" value="Immunoglobulin"/>
    <property type="match status" value="1"/>
</dbReference>
<dbReference type="GO" id="GO:0001558">
    <property type="term" value="P:regulation of cell growth"/>
    <property type="evidence" value="ECO:0007669"/>
    <property type="project" value="InterPro"/>
</dbReference>
<dbReference type="PANTHER" id="PTHR14186:SF19">
    <property type="entry name" value="INSULIN-LIKE GROWTH FACTOR-BINDING PROTEIN 7"/>
    <property type="match status" value="1"/>
</dbReference>
<feature type="domain" description="Ig-like" evidence="4">
    <location>
        <begin position="75"/>
        <end position="252"/>
    </location>
</feature>
<evidence type="ECO:0000259" key="4">
    <source>
        <dbReference type="PROSITE" id="PS50835"/>
    </source>
</evidence>
<dbReference type="InterPro" id="IPR003599">
    <property type="entry name" value="Ig_sub"/>
</dbReference>
<dbReference type="GO" id="GO:0005576">
    <property type="term" value="C:extracellular region"/>
    <property type="evidence" value="ECO:0007669"/>
    <property type="project" value="UniProtKB-SubCell"/>
</dbReference>
<dbReference type="GO" id="GO:0005520">
    <property type="term" value="F:insulin-like growth factor binding"/>
    <property type="evidence" value="ECO:0007669"/>
    <property type="project" value="InterPro"/>
</dbReference>
<keyword evidence="2" id="KW-0964">Secreted</keyword>
<dbReference type="InterPro" id="IPR013783">
    <property type="entry name" value="Ig-like_fold"/>
</dbReference>